<evidence type="ECO:0000256" key="7">
    <source>
        <dbReference type="ARBA" id="ARBA00023306"/>
    </source>
</evidence>
<keyword evidence="8 9" id="KW-0137">Centromere</keyword>
<proteinExistence type="inferred from homology"/>
<feature type="coiled-coil region" evidence="10">
    <location>
        <begin position="42"/>
        <end position="125"/>
    </location>
</feature>
<keyword evidence="9" id="KW-0539">Nucleus</keyword>
<evidence type="ECO:0000313" key="13">
    <source>
        <dbReference type="Proteomes" id="UP000241890"/>
    </source>
</evidence>
<sequence length="240" mass="26623">MAGDGAAGGEGPKSMLADAVGGLRAKLEAREAQVRGFCAEMAEETAAHAGDAESKLEDLRARIEALAKEREELASMGWANEQRLAAQQKKVAALHDELDGLRTNYADVENAMQNANNRRTELLGTLGAKEADIEAERETQQHRVAQLTRGATLYKKLGLEFQRDDNTRLRLSFTQIDPRDPDREFFFVIFVDKDDCYHVEQVEPAVGSISDLIRRVNATNDFSSFVRSMRTKFQALCATS</sequence>
<keyword evidence="5 9" id="KW-0498">Mitosis</keyword>
<dbReference type="Gene3D" id="3.30.457.50">
    <property type="entry name" value="Chromosome segregation protein Spc25"/>
    <property type="match status" value="1"/>
</dbReference>
<dbReference type="CDD" id="cd23784">
    <property type="entry name" value="RWD_Spc25"/>
    <property type="match status" value="1"/>
</dbReference>
<comment type="subcellular location">
    <subcellularLocation>
        <location evidence="1">Chromosome</location>
        <location evidence="1">Centromere</location>
    </subcellularLocation>
    <subcellularLocation>
        <location evidence="9">Nucleus</location>
    </subcellularLocation>
    <subcellularLocation>
        <location evidence="9">Chromosome</location>
        <location evidence="9">Centromere</location>
        <location evidence="9">Kinetochore</location>
    </subcellularLocation>
</comment>
<dbReference type="PANTHER" id="PTHR14281">
    <property type="entry name" value="KINETOCHORE PROTEIN SPC25-RELATED"/>
    <property type="match status" value="1"/>
</dbReference>
<dbReference type="InterPro" id="IPR013255">
    <property type="entry name" value="Spc25_C"/>
</dbReference>
<dbReference type="Proteomes" id="UP000241890">
    <property type="component" value="Unassembled WGS sequence"/>
</dbReference>
<dbReference type="InterPro" id="IPR045143">
    <property type="entry name" value="Spc25"/>
</dbReference>
<dbReference type="InParanoid" id="A0A2R5G4Q6"/>
<dbReference type="GO" id="GO:0005634">
    <property type="term" value="C:nucleus"/>
    <property type="evidence" value="ECO:0007669"/>
    <property type="project" value="UniProtKB-SubCell"/>
</dbReference>
<dbReference type="GO" id="GO:0031262">
    <property type="term" value="C:Ndc80 complex"/>
    <property type="evidence" value="ECO:0007669"/>
    <property type="project" value="InterPro"/>
</dbReference>
<evidence type="ECO:0000256" key="10">
    <source>
        <dbReference type="SAM" id="Coils"/>
    </source>
</evidence>
<evidence type="ECO:0000256" key="8">
    <source>
        <dbReference type="ARBA" id="ARBA00023328"/>
    </source>
</evidence>
<dbReference type="EMBL" id="BEYU01000018">
    <property type="protein sequence ID" value="GBG26012.1"/>
    <property type="molecule type" value="Genomic_DNA"/>
</dbReference>
<comment type="subunit">
    <text evidence="9">Component of the NDC80 complex.</text>
</comment>
<evidence type="ECO:0000256" key="2">
    <source>
        <dbReference type="ARBA" id="ARBA00006379"/>
    </source>
</evidence>
<evidence type="ECO:0000256" key="3">
    <source>
        <dbReference type="ARBA" id="ARBA00022454"/>
    </source>
</evidence>
<dbReference type="AlphaFoldDB" id="A0A2R5G4Q6"/>
<organism evidence="12 13">
    <name type="scientific">Hondaea fermentalgiana</name>
    <dbReference type="NCBI Taxonomy" id="2315210"/>
    <lineage>
        <taxon>Eukaryota</taxon>
        <taxon>Sar</taxon>
        <taxon>Stramenopiles</taxon>
        <taxon>Bigyra</taxon>
        <taxon>Labyrinthulomycetes</taxon>
        <taxon>Thraustochytrida</taxon>
        <taxon>Thraustochytriidae</taxon>
        <taxon>Hondaea</taxon>
    </lineage>
</organism>
<dbReference type="Pfam" id="PF08234">
    <property type="entry name" value="Spindle_Spc25"/>
    <property type="match status" value="1"/>
</dbReference>
<feature type="domain" description="Chromosome segregation protein Spc25 C-terminal" evidence="11">
    <location>
        <begin position="165"/>
        <end position="234"/>
    </location>
</feature>
<comment type="caution">
    <text evidence="12">The sequence shown here is derived from an EMBL/GenBank/DDBJ whole genome shotgun (WGS) entry which is preliminary data.</text>
</comment>
<keyword evidence="4 9" id="KW-0132">Cell division</keyword>
<evidence type="ECO:0000256" key="4">
    <source>
        <dbReference type="ARBA" id="ARBA00022618"/>
    </source>
</evidence>
<protein>
    <recommendedName>
        <fullName evidence="9">Kinetochore protein SPC25</fullName>
    </recommendedName>
</protein>
<dbReference type="GO" id="GO:0007059">
    <property type="term" value="P:chromosome segregation"/>
    <property type="evidence" value="ECO:0007669"/>
    <property type="project" value="InterPro"/>
</dbReference>
<evidence type="ECO:0000256" key="6">
    <source>
        <dbReference type="ARBA" id="ARBA00023054"/>
    </source>
</evidence>
<name>A0A2R5G4Q6_9STRA</name>
<evidence type="ECO:0000256" key="1">
    <source>
        <dbReference type="ARBA" id="ARBA00004584"/>
    </source>
</evidence>
<keyword evidence="9" id="KW-0995">Kinetochore</keyword>
<dbReference type="GO" id="GO:0051301">
    <property type="term" value="P:cell division"/>
    <property type="evidence" value="ECO:0007669"/>
    <property type="project" value="UniProtKB-UniRule"/>
</dbReference>
<evidence type="ECO:0000259" key="11">
    <source>
        <dbReference type="Pfam" id="PF08234"/>
    </source>
</evidence>
<comment type="similarity">
    <text evidence="2 9">Belongs to the SPC25 family.</text>
</comment>
<keyword evidence="13" id="KW-1185">Reference proteome</keyword>
<dbReference type="OrthoDB" id="6353017at2759"/>
<keyword evidence="6 10" id="KW-0175">Coiled coil</keyword>
<keyword evidence="7 9" id="KW-0131">Cell cycle</keyword>
<comment type="function">
    <text evidence="9">Acts as a component of the essential kinetochore-associated NDC80 complex, which is required for chromosome segregation and spindle checkpoint activity.</text>
</comment>
<reference evidence="12 13" key="1">
    <citation type="submission" date="2017-12" db="EMBL/GenBank/DDBJ databases">
        <title>Sequencing, de novo assembly and annotation of complete genome of a new Thraustochytrid species, strain FCC1311.</title>
        <authorList>
            <person name="Sedici K."/>
            <person name="Godart F."/>
            <person name="Aiese Cigliano R."/>
            <person name="Sanseverino W."/>
            <person name="Barakat M."/>
            <person name="Ortet P."/>
            <person name="Marechal E."/>
            <person name="Cagnac O."/>
            <person name="Amato A."/>
        </authorList>
    </citation>
    <scope>NUCLEOTIDE SEQUENCE [LARGE SCALE GENOMIC DNA]</scope>
</reference>
<evidence type="ECO:0000256" key="9">
    <source>
        <dbReference type="RuleBase" id="RU367150"/>
    </source>
</evidence>
<accession>A0A2R5G4Q6</accession>
<evidence type="ECO:0000313" key="12">
    <source>
        <dbReference type="EMBL" id="GBG26012.1"/>
    </source>
</evidence>
<gene>
    <name evidence="12" type="ORF">FCC1311_022322</name>
</gene>
<dbReference type="PANTHER" id="PTHR14281:SF0">
    <property type="entry name" value="KINETOCHORE PROTEIN SPC25"/>
    <property type="match status" value="1"/>
</dbReference>
<dbReference type="FunFam" id="3.30.457.50:FF:000001">
    <property type="entry name" value="Probable kinetochore protein spc25"/>
    <property type="match status" value="1"/>
</dbReference>
<keyword evidence="3 9" id="KW-0158">Chromosome</keyword>
<evidence type="ECO:0000256" key="5">
    <source>
        <dbReference type="ARBA" id="ARBA00022776"/>
    </source>
</evidence>